<proteinExistence type="predicted"/>
<keyword evidence="1" id="KW-0472">Membrane</keyword>
<evidence type="ECO:0000313" key="2">
    <source>
        <dbReference type="EMBL" id="CZR55825.1"/>
    </source>
</evidence>
<reference evidence="2 3" key="1">
    <citation type="submission" date="2016-03" db="EMBL/GenBank/DDBJ databases">
        <authorList>
            <person name="Ploux O."/>
        </authorList>
    </citation>
    <scope>NUCLEOTIDE SEQUENCE [LARGE SCALE GENOMIC DNA]</scope>
    <source>
        <strain evidence="2 3">UAMH 11012</strain>
    </source>
</reference>
<dbReference type="Proteomes" id="UP000184330">
    <property type="component" value="Unassembled WGS sequence"/>
</dbReference>
<evidence type="ECO:0000256" key="1">
    <source>
        <dbReference type="SAM" id="Phobius"/>
    </source>
</evidence>
<feature type="transmembrane region" description="Helical" evidence="1">
    <location>
        <begin position="69"/>
        <end position="90"/>
    </location>
</feature>
<accession>A0A1L7WST3</accession>
<name>A0A1L7WST3_9HELO</name>
<evidence type="ECO:0000313" key="3">
    <source>
        <dbReference type="Proteomes" id="UP000184330"/>
    </source>
</evidence>
<gene>
    <name evidence="2" type="ORF">PAC_05713</name>
</gene>
<sequence length="240" mass="27456">MLRLYMLSLPASLRIQLSHTRQTPSLNRWIRARHRSISSAPPKPATVTKKRTQFPERLLIFHAGTGRTTFLGCLKVTTIFIFSFFCLVVAPTHFNAEEQPKWVAGGVVMSGIIPMLSVAYMTSPFVTYIHLRVPAFARNSRDMLIRYSKNLPKDAELDITTMNFIGKPRVARVKASELHPVRERFGLGNYARDTGKINEERPFWMGKANRLFGVHSTRSKVKEEGVWENVKASIEKNRKR</sequence>
<keyword evidence="3" id="KW-1185">Reference proteome</keyword>
<dbReference type="AlphaFoldDB" id="A0A1L7WST3"/>
<dbReference type="OrthoDB" id="2386090at2759"/>
<dbReference type="EMBL" id="FJOG01000007">
    <property type="protein sequence ID" value="CZR55825.1"/>
    <property type="molecule type" value="Genomic_DNA"/>
</dbReference>
<keyword evidence="1" id="KW-0812">Transmembrane</keyword>
<organism evidence="2 3">
    <name type="scientific">Phialocephala subalpina</name>
    <dbReference type="NCBI Taxonomy" id="576137"/>
    <lineage>
        <taxon>Eukaryota</taxon>
        <taxon>Fungi</taxon>
        <taxon>Dikarya</taxon>
        <taxon>Ascomycota</taxon>
        <taxon>Pezizomycotina</taxon>
        <taxon>Leotiomycetes</taxon>
        <taxon>Helotiales</taxon>
        <taxon>Mollisiaceae</taxon>
        <taxon>Phialocephala</taxon>
        <taxon>Phialocephala fortinii species complex</taxon>
    </lineage>
</organism>
<protein>
    <submittedName>
        <fullName evidence="2">Uncharacterized protein</fullName>
    </submittedName>
</protein>
<keyword evidence="1" id="KW-1133">Transmembrane helix</keyword>
<feature type="transmembrane region" description="Helical" evidence="1">
    <location>
        <begin position="102"/>
        <end position="122"/>
    </location>
</feature>